<dbReference type="Proteomes" id="UP000038622">
    <property type="component" value="Unassembled WGS sequence"/>
</dbReference>
<reference evidence="5" key="3">
    <citation type="submission" date="2014-12" db="EMBL/GenBank/DDBJ databases">
        <authorList>
            <person name="Smet A."/>
        </authorList>
    </citation>
    <scope>NUCLEOTIDE SEQUENCE [LARGE SCALE GENOMIC DNA]</scope>
</reference>
<sequence length="42" mass="4808">MVLGVFVWIVLSLFGLKSLFVAFPFLQTLPALLGAFYLLYWL</sequence>
<keyword evidence="1" id="KW-0472">Membrane</keyword>
<dbReference type="AlphaFoldDB" id="A0A0K2XFW4"/>
<evidence type="ECO:0000313" key="4">
    <source>
        <dbReference type="EMBL" id="CRF44483.1"/>
    </source>
</evidence>
<feature type="transmembrane region" description="Helical" evidence="1">
    <location>
        <begin position="6"/>
        <end position="39"/>
    </location>
</feature>
<evidence type="ECO:0000313" key="2">
    <source>
        <dbReference type="EMBL" id="CRF40820.1"/>
    </source>
</evidence>
<protein>
    <submittedName>
        <fullName evidence="4">Uncharacterized protein</fullName>
    </submittedName>
</protein>
<proteinExistence type="predicted"/>
<dbReference type="RefSeq" id="WP_414735850.1">
    <property type="nucleotide sequence ID" value="NZ_CDML01000016.1"/>
</dbReference>
<evidence type="ECO:0000313" key="6">
    <source>
        <dbReference type="Proteomes" id="UP000041394"/>
    </source>
</evidence>
<keyword evidence="1" id="KW-1133">Transmembrane helix</keyword>
<dbReference type="EMBL" id="CDMN01000042">
    <property type="protein sequence ID" value="CRF44483.1"/>
    <property type="molecule type" value="Genomic_DNA"/>
</dbReference>
<evidence type="ECO:0000256" key="1">
    <source>
        <dbReference type="SAM" id="Phobius"/>
    </source>
</evidence>
<dbReference type="EMBL" id="CDMH01000061">
    <property type="protein sequence ID" value="CRF43287.1"/>
    <property type="molecule type" value="Genomic_DNA"/>
</dbReference>
<gene>
    <name evidence="2" type="ORF">HAL011_05870</name>
    <name evidence="3" type="ORF">HAL013_15150</name>
    <name evidence="4" type="ORF">HAL09_10710</name>
</gene>
<accession>A0A0K2XFW4</accession>
<dbReference type="EMBL" id="CDML01000016">
    <property type="protein sequence ID" value="CRF40820.1"/>
    <property type="molecule type" value="Genomic_DNA"/>
</dbReference>
<dbReference type="Proteomes" id="UP000041394">
    <property type="component" value="Unassembled WGS sequence"/>
</dbReference>
<reference evidence="4" key="1">
    <citation type="submission" date="2014-12" db="EMBL/GenBank/DDBJ databases">
        <title>Whole genome sequences of four Staphylococcus schleiferi canine isolates.</title>
        <authorList>
            <person name="Misic A.M."/>
            <person name="Cain C."/>
            <person name="Morris D.O."/>
            <person name="Rankin S."/>
            <person name="Beiting D."/>
        </authorList>
    </citation>
    <scope>NUCLEOTIDE SEQUENCE</scope>
    <source>
        <strain evidence="2">ASB11</strain>
        <strain evidence="3">ASB13</strain>
        <strain evidence="4">ASB9</strain>
    </source>
</reference>
<keyword evidence="5" id="KW-1185">Reference proteome</keyword>
<reference evidence="6 7" key="2">
    <citation type="submission" date="2014-12" db="EMBL/GenBank/DDBJ databases">
        <authorList>
            <person name="Jaenicke S."/>
        </authorList>
    </citation>
    <scope>NUCLEOTIDE SEQUENCE [LARGE SCALE GENOMIC DNA]</scope>
</reference>
<dbReference type="STRING" id="1578720.HAL011_05870"/>
<evidence type="ECO:0000313" key="7">
    <source>
        <dbReference type="Proteomes" id="UP000045175"/>
    </source>
</evidence>
<organism evidence="4 6">
    <name type="scientific">Helicobacter ailurogastricus</name>
    <dbReference type="NCBI Taxonomy" id="1578720"/>
    <lineage>
        <taxon>Bacteria</taxon>
        <taxon>Pseudomonadati</taxon>
        <taxon>Campylobacterota</taxon>
        <taxon>Epsilonproteobacteria</taxon>
        <taxon>Campylobacterales</taxon>
        <taxon>Helicobacteraceae</taxon>
        <taxon>Helicobacter</taxon>
    </lineage>
</organism>
<evidence type="ECO:0000313" key="3">
    <source>
        <dbReference type="EMBL" id="CRF43287.1"/>
    </source>
</evidence>
<name>A0A0K2XFW4_9HELI</name>
<dbReference type="Proteomes" id="UP000045175">
    <property type="component" value="Unassembled WGS sequence"/>
</dbReference>
<evidence type="ECO:0000313" key="5">
    <source>
        <dbReference type="Proteomes" id="UP000038622"/>
    </source>
</evidence>
<keyword evidence="1" id="KW-0812">Transmembrane</keyword>